<keyword evidence="3" id="KW-1185">Reference proteome</keyword>
<proteinExistence type="predicted"/>
<evidence type="ECO:0000256" key="1">
    <source>
        <dbReference type="SAM" id="SignalP"/>
    </source>
</evidence>
<dbReference type="Proteomes" id="UP000199321">
    <property type="component" value="Unassembled WGS sequence"/>
</dbReference>
<dbReference type="Pfam" id="PF11138">
    <property type="entry name" value="DUF2911"/>
    <property type="match status" value="1"/>
</dbReference>
<evidence type="ECO:0000313" key="2">
    <source>
        <dbReference type="EMBL" id="SDE30444.1"/>
    </source>
</evidence>
<dbReference type="OrthoDB" id="187854at2"/>
<organism evidence="2 3">
    <name type="scientific">Ulvibacter litoralis</name>
    <dbReference type="NCBI Taxonomy" id="227084"/>
    <lineage>
        <taxon>Bacteria</taxon>
        <taxon>Pseudomonadati</taxon>
        <taxon>Bacteroidota</taxon>
        <taxon>Flavobacteriia</taxon>
        <taxon>Flavobacteriales</taxon>
        <taxon>Flavobacteriaceae</taxon>
        <taxon>Ulvibacter</taxon>
    </lineage>
</organism>
<reference evidence="2 3" key="1">
    <citation type="submission" date="2016-10" db="EMBL/GenBank/DDBJ databases">
        <authorList>
            <person name="de Groot N.N."/>
        </authorList>
    </citation>
    <scope>NUCLEOTIDE SEQUENCE [LARGE SCALE GENOMIC DNA]</scope>
    <source>
        <strain evidence="2 3">DSM 16195</strain>
    </source>
</reference>
<evidence type="ECO:0008006" key="4">
    <source>
        <dbReference type="Google" id="ProtNLM"/>
    </source>
</evidence>
<protein>
    <recommendedName>
        <fullName evidence="4">DUF2911 domain-containing protein</fullName>
    </recommendedName>
</protein>
<gene>
    <name evidence="2" type="ORF">SAMN05421855_10111</name>
</gene>
<dbReference type="EMBL" id="FNBA01000001">
    <property type="protein sequence ID" value="SDE30444.1"/>
    <property type="molecule type" value="Genomic_DNA"/>
</dbReference>
<dbReference type="InterPro" id="IPR021314">
    <property type="entry name" value="DUF2911"/>
</dbReference>
<dbReference type="STRING" id="227084.SAMN05421855_10111"/>
<keyword evidence="1" id="KW-0732">Signal</keyword>
<feature type="chain" id="PRO_5011472035" description="DUF2911 domain-containing protein" evidence="1">
    <location>
        <begin position="24"/>
        <end position="181"/>
    </location>
</feature>
<dbReference type="RefSeq" id="WP_093139212.1">
    <property type="nucleotide sequence ID" value="NZ_BMWO01000001.1"/>
</dbReference>
<sequence length="181" mass="20260">MKTLCVSLLLLFVISFSSESLHAQEFPKIDASPMDLALARPDKDSPPLARVIYSRPVKNGRKIFGELVPYGNVWRTGANEATELTLYIPMKLGDTVLDEGTYTLYTIPDKDSWTVIVNCDTNVWGSYSYSKFNDMARINVPTKKPAAPVETLSMAFKTNVKGTTLLIGWDTVYIEIPFKKI</sequence>
<evidence type="ECO:0000313" key="3">
    <source>
        <dbReference type="Proteomes" id="UP000199321"/>
    </source>
</evidence>
<feature type="signal peptide" evidence="1">
    <location>
        <begin position="1"/>
        <end position="23"/>
    </location>
</feature>
<dbReference type="AlphaFoldDB" id="A0A1G7BTH7"/>
<accession>A0A1G7BTH7</accession>
<name>A0A1G7BTH7_9FLAO</name>